<evidence type="ECO:0000256" key="2">
    <source>
        <dbReference type="SAM" id="SignalP"/>
    </source>
</evidence>
<dbReference type="InterPro" id="IPR029058">
    <property type="entry name" value="AB_hydrolase_fold"/>
</dbReference>
<evidence type="ECO:0000256" key="1">
    <source>
        <dbReference type="ARBA" id="ARBA00009431"/>
    </source>
</evidence>
<dbReference type="InterPro" id="IPR001563">
    <property type="entry name" value="Peptidase_S10"/>
</dbReference>
<dbReference type="GO" id="GO:0019748">
    <property type="term" value="P:secondary metabolic process"/>
    <property type="evidence" value="ECO:0007669"/>
    <property type="project" value="TreeGrafter"/>
</dbReference>
<evidence type="ECO:0000313" key="3">
    <source>
        <dbReference type="EMBL" id="KAF6169876.1"/>
    </source>
</evidence>
<name>A0A7J7NRS4_9MAGN</name>
<proteinExistence type="inferred from homology"/>
<gene>
    <name evidence="3" type="ORF">GIB67_034268</name>
</gene>
<dbReference type="GO" id="GO:0016747">
    <property type="term" value="F:acyltransferase activity, transferring groups other than amino-acyl groups"/>
    <property type="evidence" value="ECO:0007669"/>
    <property type="project" value="TreeGrafter"/>
</dbReference>
<keyword evidence="4" id="KW-1185">Reference proteome</keyword>
<comment type="caution">
    <text evidence="3">The sequence shown here is derived from an EMBL/GenBank/DDBJ whole genome shotgun (WGS) entry which is preliminary data.</text>
</comment>
<dbReference type="PANTHER" id="PTHR11802">
    <property type="entry name" value="SERINE PROTEASE FAMILY S10 SERINE CARBOXYPEPTIDASE"/>
    <property type="match status" value="1"/>
</dbReference>
<feature type="chain" id="PRO_5029651670" evidence="2">
    <location>
        <begin position="21"/>
        <end position="398"/>
    </location>
</feature>
<reference evidence="3 4" key="1">
    <citation type="journal article" date="2020" name="IScience">
        <title>Genome Sequencing of the Endangered Kingdonia uniflora (Circaeasteraceae, Ranunculales) Reveals Potential Mechanisms of Evolutionary Specialization.</title>
        <authorList>
            <person name="Sun Y."/>
            <person name="Deng T."/>
            <person name="Zhang A."/>
            <person name="Moore M.J."/>
            <person name="Landis J.B."/>
            <person name="Lin N."/>
            <person name="Zhang H."/>
            <person name="Zhang X."/>
            <person name="Huang J."/>
            <person name="Zhang X."/>
            <person name="Sun H."/>
            <person name="Wang H."/>
        </authorList>
    </citation>
    <scope>NUCLEOTIDE SEQUENCE [LARGE SCALE GENOMIC DNA]</scope>
    <source>
        <strain evidence="3">TB1705</strain>
        <tissue evidence="3">Leaf</tissue>
    </source>
</reference>
<dbReference type="GO" id="GO:0006508">
    <property type="term" value="P:proteolysis"/>
    <property type="evidence" value="ECO:0007669"/>
    <property type="project" value="InterPro"/>
</dbReference>
<dbReference type="AlphaFoldDB" id="A0A7J7NRS4"/>
<dbReference type="PANTHER" id="PTHR11802:SF29">
    <property type="entry name" value="SERINE CARBOXYPEPTIDASE-LIKE 19"/>
    <property type="match status" value="1"/>
</dbReference>
<accession>A0A7J7NRS4</accession>
<evidence type="ECO:0000313" key="4">
    <source>
        <dbReference type="Proteomes" id="UP000541444"/>
    </source>
</evidence>
<dbReference type="Proteomes" id="UP000541444">
    <property type="component" value="Unassembled WGS sequence"/>
</dbReference>
<feature type="signal peptide" evidence="2">
    <location>
        <begin position="1"/>
        <end position="20"/>
    </location>
</feature>
<dbReference type="Pfam" id="PF00450">
    <property type="entry name" value="Peptidase_S10"/>
    <property type="match status" value="1"/>
</dbReference>
<organism evidence="3 4">
    <name type="scientific">Kingdonia uniflora</name>
    <dbReference type="NCBI Taxonomy" id="39325"/>
    <lineage>
        <taxon>Eukaryota</taxon>
        <taxon>Viridiplantae</taxon>
        <taxon>Streptophyta</taxon>
        <taxon>Embryophyta</taxon>
        <taxon>Tracheophyta</taxon>
        <taxon>Spermatophyta</taxon>
        <taxon>Magnoliopsida</taxon>
        <taxon>Ranunculales</taxon>
        <taxon>Circaeasteraceae</taxon>
        <taxon>Kingdonia</taxon>
    </lineage>
</organism>
<comment type="similarity">
    <text evidence="1">Belongs to the peptidase S10 family.</text>
</comment>
<dbReference type="Gene3D" id="3.40.50.1820">
    <property type="entry name" value="alpha/beta hydrolase"/>
    <property type="match status" value="2"/>
</dbReference>
<dbReference type="EMBL" id="JACGCM010000622">
    <property type="protein sequence ID" value="KAF6169876.1"/>
    <property type="molecule type" value="Genomic_DNA"/>
</dbReference>
<dbReference type="PRINTS" id="PR00724">
    <property type="entry name" value="CRBOXYPTASEC"/>
</dbReference>
<dbReference type="SUPFAM" id="SSF53474">
    <property type="entry name" value="alpha/beta-Hydrolases"/>
    <property type="match status" value="1"/>
</dbReference>
<dbReference type="GO" id="GO:0004185">
    <property type="term" value="F:serine-type carboxypeptidase activity"/>
    <property type="evidence" value="ECO:0007669"/>
    <property type="project" value="InterPro"/>
</dbReference>
<dbReference type="OrthoDB" id="443318at2759"/>
<protein>
    <submittedName>
        <fullName evidence="3">Uncharacterized protein</fullName>
    </submittedName>
</protein>
<sequence>MGLKRLVLTLLLLLVNSVSSAIVRSLPGFDGFLPFELEAGYLSVDEFDDVQFLYYFVKSERNPREDPLLLWLTGGPGCSGLSDLLFTIGPLYFQNAEYNGSIPTLMLNPNSWTKVSNIIFLDAPVSTGFSYSLSLQGSETGDIISSHQLYTFLRKWLIDHPEFSTNPFYIGGMSYSGMTVPIVVQKIVTGNEAQSKPLINLKCTERVNVPNILESRCVLASPKPIWMKEIRRYLEEYLKNSLSDPDPEIPEFGCRTYGYLLSHYWANDENVRKALRIKKGTVKTWTRCYRLPYTKDVHSALNYHLNISLKGYRSLIYSGDHDMRIPYLGTEAWIKSLNFSITDDWRPWFVGSQVAGYTRSYSNHMTFATVKGAGHTAPEYKPKECAAMFKRWISDNPL</sequence>
<keyword evidence="2" id="KW-0732">Signal</keyword>